<keyword evidence="6" id="KW-0539">Nucleus</keyword>
<evidence type="ECO:0000256" key="7">
    <source>
        <dbReference type="SAM" id="MobiDB-lite"/>
    </source>
</evidence>
<feature type="domain" description="Zn(2)-C6 fungal-type" evidence="8">
    <location>
        <begin position="64"/>
        <end position="95"/>
    </location>
</feature>
<dbReference type="CDD" id="cd12148">
    <property type="entry name" value="fungal_TF_MHR"/>
    <property type="match status" value="1"/>
</dbReference>
<feature type="region of interest" description="Disordered" evidence="7">
    <location>
        <begin position="686"/>
        <end position="716"/>
    </location>
</feature>
<evidence type="ECO:0000259" key="8">
    <source>
        <dbReference type="PROSITE" id="PS50048"/>
    </source>
</evidence>
<dbReference type="SUPFAM" id="SSF57701">
    <property type="entry name" value="Zn2/Cys6 DNA-binding domain"/>
    <property type="match status" value="1"/>
</dbReference>
<dbReference type="PANTHER" id="PTHR47540">
    <property type="entry name" value="THIAMINE REPRESSIBLE GENES REGULATORY PROTEIN THI5"/>
    <property type="match status" value="1"/>
</dbReference>
<dbReference type="SMART" id="SM00066">
    <property type="entry name" value="GAL4"/>
    <property type="match status" value="1"/>
</dbReference>
<keyword evidence="4" id="KW-0238">DNA-binding</keyword>
<dbReference type="PROSITE" id="PS50048">
    <property type="entry name" value="ZN2_CY6_FUNGAL_2"/>
    <property type="match status" value="1"/>
</dbReference>
<dbReference type="EMBL" id="JAGPXC010000002">
    <property type="protein sequence ID" value="KAH6658014.1"/>
    <property type="molecule type" value="Genomic_DNA"/>
</dbReference>
<dbReference type="InterPro" id="IPR001138">
    <property type="entry name" value="Zn2Cys6_DnaBD"/>
</dbReference>
<dbReference type="AlphaFoldDB" id="A0A9P8UTP1"/>
<dbReference type="Gene3D" id="4.10.240.10">
    <property type="entry name" value="Zn(2)-C6 fungal-type DNA-binding domain"/>
    <property type="match status" value="1"/>
</dbReference>
<dbReference type="PROSITE" id="PS00463">
    <property type="entry name" value="ZN2_CY6_FUNGAL_1"/>
    <property type="match status" value="1"/>
</dbReference>
<evidence type="ECO:0000313" key="10">
    <source>
        <dbReference type="Proteomes" id="UP000758603"/>
    </source>
</evidence>
<dbReference type="GO" id="GO:0000981">
    <property type="term" value="F:DNA-binding transcription factor activity, RNA polymerase II-specific"/>
    <property type="evidence" value="ECO:0007669"/>
    <property type="project" value="InterPro"/>
</dbReference>
<name>A0A9P8UTP1_9PEZI</name>
<dbReference type="GO" id="GO:0008270">
    <property type="term" value="F:zinc ion binding"/>
    <property type="evidence" value="ECO:0007669"/>
    <property type="project" value="InterPro"/>
</dbReference>
<feature type="compositionally biased region" description="Polar residues" evidence="7">
    <location>
        <begin position="1"/>
        <end position="12"/>
    </location>
</feature>
<evidence type="ECO:0000256" key="2">
    <source>
        <dbReference type="ARBA" id="ARBA00022723"/>
    </source>
</evidence>
<evidence type="ECO:0000256" key="4">
    <source>
        <dbReference type="ARBA" id="ARBA00023125"/>
    </source>
</evidence>
<comment type="subcellular location">
    <subcellularLocation>
        <location evidence="1">Nucleus</location>
    </subcellularLocation>
</comment>
<dbReference type="GO" id="GO:0045944">
    <property type="term" value="P:positive regulation of transcription by RNA polymerase II"/>
    <property type="evidence" value="ECO:0007669"/>
    <property type="project" value="TreeGrafter"/>
</dbReference>
<dbReference type="OrthoDB" id="2579025at2759"/>
<dbReference type="GO" id="GO:0006351">
    <property type="term" value="P:DNA-templated transcription"/>
    <property type="evidence" value="ECO:0007669"/>
    <property type="project" value="InterPro"/>
</dbReference>
<dbReference type="CDD" id="cd00067">
    <property type="entry name" value="GAL4"/>
    <property type="match status" value="1"/>
</dbReference>
<keyword evidence="5" id="KW-0804">Transcription</keyword>
<dbReference type="Pfam" id="PF04082">
    <property type="entry name" value="Fungal_trans"/>
    <property type="match status" value="1"/>
</dbReference>
<feature type="region of interest" description="Disordered" evidence="7">
    <location>
        <begin position="214"/>
        <end position="235"/>
    </location>
</feature>
<dbReference type="InterPro" id="IPR036864">
    <property type="entry name" value="Zn2-C6_fun-type_DNA-bd_sf"/>
</dbReference>
<evidence type="ECO:0000313" key="9">
    <source>
        <dbReference type="EMBL" id="KAH6658014.1"/>
    </source>
</evidence>
<dbReference type="InterPro" id="IPR051711">
    <property type="entry name" value="Stress_Response_Reg"/>
</dbReference>
<dbReference type="RefSeq" id="XP_045962248.1">
    <property type="nucleotide sequence ID" value="XM_046105468.1"/>
</dbReference>
<evidence type="ECO:0000256" key="3">
    <source>
        <dbReference type="ARBA" id="ARBA00023015"/>
    </source>
</evidence>
<organism evidence="9 10">
    <name type="scientific">Truncatella angustata</name>
    <dbReference type="NCBI Taxonomy" id="152316"/>
    <lineage>
        <taxon>Eukaryota</taxon>
        <taxon>Fungi</taxon>
        <taxon>Dikarya</taxon>
        <taxon>Ascomycota</taxon>
        <taxon>Pezizomycotina</taxon>
        <taxon>Sordariomycetes</taxon>
        <taxon>Xylariomycetidae</taxon>
        <taxon>Amphisphaeriales</taxon>
        <taxon>Sporocadaceae</taxon>
        <taxon>Truncatella</taxon>
    </lineage>
</organism>
<protein>
    <submittedName>
        <fullName evidence="9">Fungal-specific transcription factor domain-containing protein</fullName>
    </submittedName>
</protein>
<dbReference type="GeneID" id="70134359"/>
<keyword evidence="2" id="KW-0479">Metal-binding</keyword>
<keyword evidence="10" id="KW-1185">Reference proteome</keyword>
<dbReference type="PANTHER" id="PTHR47540:SF2">
    <property type="entry name" value="ZN(II)2CYS6 TRANSCRIPTION FACTOR (EUROFUNG)"/>
    <property type="match status" value="1"/>
</dbReference>
<gene>
    <name evidence="9" type="ORF">BKA67DRAFT_620070</name>
</gene>
<reference evidence="9" key="1">
    <citation type="journal article" date="2021" name="Nat. Commun.">
        <title>Genetic determinants of endophytism in the Arabidopsis root mycobiome.</title>
        <authorList>
            <person name="Mesny F."/>
            <person name="Miyauchi S."/>
            <person name="Thiergart T."/>
            <person name="Pickel B."/>
            <person name="Atanasova L."/>
            <person name="Karlsson M."/>
            <person name="Huettel B."/>
            <person name="Barry K.W."/>
            <person name="Haridas S."/>
            <person name="Chen C."/>
            <person name="Bauer D."/>
            <person name="Andreopoulos W."/>
            <person name="Pangilinan J."/>
            <person name="LaButti K."/>
            <person name="Riley R."/>
            <person name="Lipzen A."/>
            <person name="Clum A."/>
            <person name="Drula E."/>
            <person name="Henrissat B."/>
            <person name="Kohler A."/>
            <person name="Grigoriev I.V."/>
            <person name="Martin F.M."/>
            <person name="Hacquard S."/>
        </authorList>
    </citation>
    <scope>NUCLEOTIDE SEQUENCE</scope>
    <source>
        <strain evidence="9">MPI-SDFR-AT-0073</strain>
    </source>
</reference>
<comment type="caution">
    <text evidence="9">The sequence shown here is derived from an EMBL/GenBank/DDBJ whole genome shotgun (WGS) entry which is preliminary data.</text>
</comment>
<keyword evidence="3" id="KW-0805">Transcription regulation</keyword>
<dbReference type="SMART" id="SM00906">
    <property type="entry name" value="Fungal_trans"/>
    <property type="match status" value="1"/>
</dbReference>
<feature type="region of interest" description="Disordered" evidence="7">
    <location>
        <begin position="1"/>
        <end position="53"/>
    </location>
</feature>
<dbReference type="InterPro" id="IPR007219">
    <property type="entry name" value="XnlR_reg_dom"/>
</dbReference>
<dbReference type="GO" id="GO:0043565">
    <property type="term" value="F:sequence-specific DNA binding"/>
    <property type="evidence" value="ECO:0007669"/>
    <property type="project" value="TreeGrafter"/>
</dbReference>
<dbReference type="Pfam" id="PF00172">
    <property type="entry name" value="Zn_clus"/>
    <property type="match status" value="1"/>
</dbReference>
<evidence type="ECO:0000256" key="5">
    <source>
        <dbReference type="ARBA" id="ARBA00023163"/>
    </source>
</evidence>
<evidence type="ECO:0000256" key="6">
    <source>
        <dbReference type="ARBA" id="ARBA00023242"/>
    </source>
</evidence>
<feature type="compositionally biased region" description="Low complexity" evidence="7">
    <location>
        <begin position="695"/>
        <end position="712"/>
    </location>
</feature>
<dbReference type="GO" id="GO:0005634">
    <property type="term" value="C:nucleus"/>
    <property type="evidence" value="ECO:0007669"/>
    <property type="project" value="UniProtKB-SubCell"/>
</dbReference>
<proteinExistence type="predicted"/>
<dbReference type="Proteomes" id="UP000758603">
    <property type="component" value="Unassembled WGS sequence"/>
</dbReference>
<accession>A0A9P8UTP1</accession>
<evidence type="ECO:0000256" key="1">
    <source>
        <dbReference type="ARBA" id="ARBA00004123"/>
    </source>
</evidence>
<sequence>MVDNVSSLSEASQYPEPAEINLVTAATDRQETQGPGGDAQRKRAFPGSEQVSARRRKVLKVTRACDTCKKRKSRCSGTLPCDSCSKRGRPSECHYDAEYRRGQPVTPVQRASSIVSVGPHDREPSRRQQGLNARHTVMEMLPGVESTSETVSSTRQMSLATNVVAAQTFPDPETMAPSRASPELDVAEIQGQYFDTTSGLAFLHRAFRRLSKNGGNQVGRPLPELTGDVENEDSPTLTVGDKPIGGLRQGGVELPSLQRAKELLHLYFDVCIATYRFLHLQSVEEWLEVILRNECDGRPIHHILGRAKAAIVLIIFAIATAHEDKASGRFQKDEVASMARIDSLFSYASALIHQETSRPRLESAQARIIQVLYLLTTSRMNQAWYTFGTAVYLISALGLHRKAGKKHLGTSKDDYITIQCRRRTFWTAYILDKYLGVIFGRPRHYNDDEIDQEIPDSINDEDMTSSGPRKLSWRSRKDCHIDALIYHARIASMISEAGKTVYSIKPISRQERIQAANRLNEELKQWRLSLLPHLGTIAPSSLIPRFRRQATTLKIASSHATMHINRLFLLGRVDAGSETQIREAILAASTVLETVDEMVTEGGTIFHAFWWSHYVTFCALAIVYAWEMQSRKTHLNAFPNDAIDHAELMTLAERCQRHLAQATASNSPSRRYALILDKLRKEVVRNSKESRAAPSTRGQNNQNSQTQNRQGQTMAQVVGQDEPQFLGLGPENTSPQSGFGPPLDEMNWSIQEWQSEDWLNLDSMAFGTFPDNYDAPFVWDGNEC</sequence>